<comment type="caution">
    <text evidence="1">The sequence shown here is derived from an EMBL/GenBank/DDBJ whole genome shotgun (WGS) entry which is preliminary data.</text>
</comment>
<protein>
    <submittedName>
        <fullName evidence="1">Uncharacterized protein</fullName>
    </submittedName>
</protein>
<dbReference type="EMBL" id="JAYWIO010000003">
    <property type="protein sequence ID" value="KAK7276635.1"/>
    <property type="molecule type" value="Genomic_DNA"/>
</dbReference>
<accession>A0AAN9FIQ4</accession>
<evidence type="ECO:0000313" key="2">
    <source>
        <dbReference type="Proteomes" id="UP001372338"/>
    </source>
</evidence>
<sequence>MDTKIIHRGNKVAAVTLFTPNASDEQEHVLELRKKYRKIIAHIRREHAKVKKQIHTCFPHFSESTLLKPIPAPFFPDFRESNPCCRKLPLA</sequence>
<keyword evidence="2" id="KW-1185">Reference proteome</keyword>
<name>A0AAN9FIQ4_CROPI</name>
<proteinExistence type="predicted"/>
<evidence type="ECO:0000313" key="1">
    <source>
        <dbReference type="EMBL" id="KAK7276635.1"/>
    </source>
</evidence>
<dbReference type="Proteomes" id="UP001372338">
    <property type="component" value="Unassembled WGS sequence"/>
</dbReference>
<gene>
    <name evidence="1" type="ORF">RIF29_17778</name>
</gene>
<reference evidence="1 2" key="1">
    <citation type="submission" date="2024-01" db="EMBL/GenBank/DDBJ databases">
        <title>The genomes of 5 underutilized Papilionoideae crops provide insights into root nodulation and disease resistanc.</title>
        <authorList>
            <person name="Yuan L."/>
        </authorList>
    </citation>
    <scope>NUCLEOTIDE SEQUENCE [LARGE SCALE GENOMIC DNA]</scope>
    <source>
        <strain evidence="1">ZHUSHIDOU_FW_LH</strain>
        <tissue evidence="1">Leaf</tissue>
    </source>
</reference>
<dbReference type="AlphaFoldDB" id="A0AAN9FIQ4"/>
<organism evidence="1 2">
    <name type="scientific">Crotalaria pallida</name>
    <name type="common">Smooth rattlebox</name>
    <name type="synonym">Crotalaria striata</name>
    <dbReference type="NCBI Taxonomy" id="3830"/>
    <lineage>
        <taxon>Eukaryota</taxon>
        <taxon>Viridiplantae</taxon>
        <taxon>Streptophyta</taxon>
        <taxon>Embryophyta</taxon>
        <taxon>Tracheophyta</taxon>
        <taxon>Spermatophyta</taxon>
        <taxon>Magnoliopsida</taxon>
        <taxon>eudicotyledons</taxon>
        <taxon>Gunneridae</taxon>
        <taxon>Pentapetalae</taxon>
        <taxon>rosids</taxon>
        <taxon>fabids</taxon>
        <taxon>Fabales</taxon>
        <taxon>Fabaceae</taxon>
        <taxon>Papilionoideae</taxon>
        <taxon>50 kb inversion clade</taxon>
        <taxon>genistoids sensu lato</taxon>
        <taxon>core genistoids</taxon>
        <taxon>Crotalarieae</taxon>
        <taxon>Crotalaria</taxon>
    </lineage>
</organism>